<dbReference type="PANTHER" id="PTHR43546">
    <property type="entry name" value="UPF0173 METAL-DEPENDENT HYDROLASE MJ1163-RELATED"/>
    <property type="match status" value="1"/>
</dbReference>
<evidence type="ECO:0000259" key="1">
    <source>
        <dbReference type="SMART" id="SM00849"/>
    </source>
</evidence>
<accession>A0A0G4B733</accession>
<reference evidence="2 3" key="1">
    <citation type="journal article" date="2015" name="Nature">
        <title>rRNA introns, odd ribosomes, and small enigmatic genomes across a large radiation of phyla.</title>
        <authorList>
            <person name="Brown C.T."/>
            <person name="Hug L.A."/>
            <person name="Thomas B.C."/>
            <person name="Sharon I."/>
            <person name="Castelle C.J."/>
            <person name="Singh A."/>
            <person name="Wilkins M.J."/>
            <person name="Williams K.H."/>
            <person name="Banfield J.F."/>
        </authorList>
    </citation>
    <scope>NUCLEOTIDE SEQUENCE [LARGE SCALE GENOMIC DNA]</scope>
</reference>
<evidence type="ECO:0000313" key="3">
    <source>
        <dbReference type="Proteomes" id="UP000035648"/>
    </source>
</evidence>
<proteinExistence type="predicted"/>
<gene>
    <name evidence="2" type="ORF">UT28_C0001G1023</name>
</gene>
<name>A0A0G4B733_9BACT</name>
<dbReference type="Pfam" id="PF13483">
    <property type="entry name" value="Lactamase_B_3"/>
    <property type="match status" value="1"/>
</dbReference>
<dbReference type="SMART" id="SM00849">
    <property type="entry name" value="Lactamase_B"/>
    <property type="match status" value="1"/>
</dbReference>
<dbReference type="KEGG" id="bbgw:UT28_C0001G1023"/>
<dbReference type="Gene3D" id="3.60.15.10">
    <property type="entry name" value="Ribonuclease Z/Hydroxyacylglutathione hydrolase-like"/>
    <property type="match status" value="1"/>
</dbReference>
<dbReference type="PANTHER" id="PTHR43546:SF8">
    <property type="entry name" value="METALLO-BETA-LACTAMASE DOMAIN-CONTAINING PROTEIN"/>
    <property type="match status" value="1"/>
</dbReference>
<dbReference type="SUPFAM" id="SSF56281">
    <property type="entry name" value="Metallo-hydrolase/oxidoreductase"/>
    <property type="match status" value="1"/>
</dbReference>
<protein>
    <recommendedName>
        <fullName evidence="1">Metallo-beta-lactamase domain-containing protein</fullName>
    </recommendedName>
</protein>
<dbReference type="InterPro" id="IPR050114">
    <property type="entry name" value="UPF0173_UPF0282_UlaG_hydrolase"/>
</dbReference>
<dbReference type="InterPro" id="IPR036866">
    <property type="entry name" value="RibonucZ/Hydroxyglut_hydro"/>
</dbReference>
<sequence length="207" mass="23713">MENKTFIFDNVEITHINHASFRIKYDDLVIYIDPYQVKDEPADYILITHDHFDHFDPNSIELLKTPQTVFIVPEIMADKFTGNVHSLLPEESFGDGKISVYTIPMHNMHHPKQKDFLAFILEVDKKRIFHAGDSGPTDEMKMLLNIDVALMPIDGKYTMNEAEAADMVKEFKPKVVIPMHYGEIPGGGDPELFRRLVNGNAQVEILE</sequence>
<dbReference type="Proteomes" id="UP000035648">
    <property type="component" value="Chromosome"/>
</dbReference>
<dbReference type="STRING" id="1618337.UT28_C0001G1023"/>
<dbReference type="EMBL" id="CP011213">
    <property type="protein sequence ID" value="AKM82797.1"/>
    <property type="molecule type" value="Genomic_DNA"/>
</dbReference>
<evidence type="ECO:0000313" key="2">
    <source>
        <dbReference type="EMBL" id="AKM82797.1"/>
    </source>
</evidence>
<dbReference type="InterPro" id="IPR001279">
    <property type="entry name" value="Metallo-B-lactamas"/>
</dbReference>
<feature type="domain" description="Metallo-beta-lactamase" evidence="1">
    <location>
        <begin position="17"/>
        <end position="180"/>
    </location>
</feature>
<organism evidence="2 3">
    <name type="scientific">Berkelbacteria bacterium GW2011_GWE1_39_12</name>
    <dbReference type="NCBI Taxonomy" id="1618337"/>
    <lineage>
        <taxon>Bacteria</taxon>
        <taxon>Candidatus Berkelbacteria</taxon>
    </lineage>
</organism>
<dbReference type="AlphaFoldDB" id="A0A0G4B733"/>